<proteinExistence type="predicted"/>
<dbReference type="EMBL" id="FTXV01000012">
    <property type="protein sequence ID" value="SJC99313.1"/>
    <property type="molecule type" value="Genomic_DNA"/>
</dbReference>
<reference evidence="4 6" key="1">
    <citation type="submission" date="2017-01" db="EMBL/GenBank/DDBJ databases">
        <authorList>
            <consortium name="Pathogen Informatics"/>
        </authorList>
    </citation>
    <scope>NUCLEOTIDE SEQUENCE [LARGE SCALE GENOMIC DNA]</scope>
    <source>
        <strain evidence="3 5">20003593_1361393</strain>
        <strain evidence="4 6">3626STDY6095480</strain>
    </source>
</reference>
<keyword evidence="4" id="KW-0378">Hydrolase</keyword>
<feature type="compositionally biased region" description="Polar residues" evidence="1">
    <location>
        <begin position="21"/>
        <end position="37"/>
    </location>
</feature>
<name>A0ABD7MDT6_SHISO</name>
<evidence type="ECO:0000313" key="6">
    <source>
        <dbReference type="Proteomes" id="UP000187717"/>
    </source>
</evidence>
<keyword evidence="4" id="KW-0547">Nucleotide-binding</keyword>
<dbReference type="AlphaFoldDB" id="A0ABD7MDT6"/>
<dbReference type="EMBL" id="CXEC01000011">
    <property type="protein sequence ID" value="CSR31787.1"/>
    <property type="molecule type" value="Genomic_DNA"/>
</dbReference>
<evidence type="ECO:0000313" key="5">
    <source>
        <dbReference type="Proteomes" id="UP000040926"/>
    </source>
</evidence>
<dbReference type="Pfam" id="PF23234">
    <property type="entry name" value="WHD_4th_Lhr"/>
    <property type="match status" value="1"/>
</dbReference>
<comment type="caution">
    <text evidence="4">The sequence shown here is derived from an EMBL/GenBank/DDBJ whole genome shotgun (WGS) entry which is preliminary data.</text>
</comment>
<evidence type="ECO:0000259" key="2">
    <source>
        <dbReference type="Pfam" id="PF23234"/>
    </source>
</evidence>
<dbReference type="Proteomes" id="UP000187717">
    <property type="component" value="Unassembled WGS sequence"/>
</dbReference>
<evidence type="ECO:0000256" key="1">
    <source>
        <dbReference type="SAM" id="MobiDB-lite"/>
    </source>
</evidence>
<keyword evidence="4" id="KW-0347">Helicase</keyword>
<dbReference type="GO" id="GO:0004386">
    <property type="term" value="F:helicase activity"/>
    <property type="evidence" value="ECO:0007669"/>
    <property type="project" value="UniProtKB-KW"/>
</dbReference>
<accession>A0ABD7MDT6</accession>
<feature type="domain" description="Large helicase-related protein winged-helix" evidence="2">
    <location>
        <begin position="61"/>
        <end position="139"/>
    </location>
</feature>
<feature type="compositionally biased region" description="Basic residues" evidence="1">
    <location>
        <begin position="1"/>
        <end position="13"/>
    </location>
</feature>
<keyword evidence="4" id="KW-0067">ATP-binding</keyword>
<dbReference type="InterPro" id="IPR055367">
    <property type="entry name" value="WH4_Lhr"/>
</dbReference>
<evidence type="ECO:0000313" key="3">
    <source>
        <dbReference type="EMBL" id="CSR31787.1"/>
    </source>
</evidence>
<gene>
    <name evidence="3" type="ORF">ERS008175_00755</name>
    <name evidence="4" type="ORF">SAMEA3356023_00744</name>
</gene>
<dbReference type="Proteomes" id="UP000040926">
    <property type="component" value="Unassembled WGS sequence"/>
</dbReference>
<feature type="region of interest" description="Disordered" evidence="1">
    <location>
        <begin position="1"/>
        <end position="37"/>
    </location>
</feature>
<protein>
    <submittedName>
        <fullName evidence="4">ATP-dependent helicase Lhr</fullName>
    </submittedName>
</protein>
<sequence length="261" mass="28857">MGAGLARRHHQRHLGTVTRPHPQQFQRTHLNSPQSPGSSWTSCLCATRLAAGILQHTKSGWMLALAENMLDRYGIISRQAVIAENIPGGFPSMQTLCRSMEDSGRIMRGRFVEGLGGAQFAERLTIDRLRDLATQATQTRHYTPVALSANDPANVWGNLLPWPAHPATLVPTRRAGALVVVSGGKLLLYLAQGGKKMLVWQEKEELLAPEVFHALTTALRREPRLRFTLTEVNDLPVRQTPMFTLLREAGFSSSPQGLDWG</sequence>
<evidence type="ECO:0000313" key="4">
    <source>
        <dbReference type="EMBL" id="SJC99313.1"/>
    </source>
</evidence>
<organism evidence="4 6">
    <name type="scientific">Shigella sonnei</name>
    <dbReference type="NCBI Taxonomy" id="624"/>
    <lineage>
        <taxon>Bacteria</taxon>
        <taxon>Pseudomonadati</taxon>
        <taxon>Pseudomonadota</taxon>
        <taxon>Gammaproteobacteria</taxon>
        <taxon>Enterobacterales</taxon>
        <taxon>Enterobacteriaceae</taxon>
        <taxon>Shigella</taxon>
    </lineage>
</organism>